<organism evidence="1 2">
    <name type="scientific">Mycetocola reblochoni REB411</name>
    <dbReference type="NCBI Taxonomy" id="1255698"/>
    <lineage>
        <taxon>Bacteria</taxon>
        <taxon>Bacillati</taxon>
        <taxon>Actinomycetota</taxon>
        <taxon>Actinomycetes</taxon>
        <taxon>Micrococcales</taxon>
        <taxon>Microbacteriaceae</taxon>
        <taxon>Mycetocola</taxon>
    </lineage>
</organism>
<protein>
    <recommendedName>
        <fullName evidence="3">HK97 gp10 family phage protein</fullName>
    </recommendedName>
</protein>
<gene>
    <name evidence="1" type="ORF">FM119_04010</name>
</gene>
<dbReference type="AlphaFoldDB" id="A0A1R4IX22"/>
<name>A0A1R4IX22_9MICO</name>
<accession>A0A1R4IX22</accession>
<evidence type="ECO:0000313" key="1">
    <source>
        <dbReference type="EMBL" id="SJN24105.1"/>
    </source>
</evidence>
<dbReference type="RefSeq" id="WP_087136384.1">
    <property type="nucleotide sequence ID" value="NZ_FUKR01000022.1"/>
</dbReference>
<proteinExistence type="predicted"/>
<sequence>MSGLRVSVYGVKELQAVILAMKALDRDLKKTLRAQTREVVGAIWKQSIAENVQSRMESRVLGDTARVKVSDQNVTLTSASVGRKMSGGVKPSEVFASVEFGNYPERRRTYTARSKRGNSYDVTRRTAAQFRPKNREGYVVWPAAAEAVPRIAALWVQTIARGIHEAFEKR</sequence>
<dbReference type="EMBL" id="FUKR01000022">
    <property type="protein sequence ID" value="SJN24105.1"/>
    <property type="molecule type" value="Genomic_DNA"/>
</dbReference>
<evidence type="ECO:0000313" key="2">
    <source>
        <dbReference type="Proteomes" id="UP000196778"/>
    </source>
</evidence>
<reference evidence="2" key="1">
    <citation type="submission" date="2017-02" db="EMBL/GenBank/DDBJ databases">
        <authorList>
            <person name="Dridi B."/>
        </authorList>
    </citation>
    <scope>NUCLEOTIDE SEQUENCE [LARGE SCALE GENOMIC DNA]</scope>
    <source>
        <strain evidence="2">EB411</strain>
    </source>
</reference>
<dbReference type="OrthoDB" id="4979053at2"/>
<dbReference type="Proteomes" id="UP000196778">
    <property type="component" value="Unassembled WGS sequence"/>
</dbReference>
<evidence type="ECO:0008006" key="3">
    <source>
        <dbReference type="Google" id="ProtNLM"/>
    </source>
</evidence>
<keyword evidence="2" id="KW-1185">Reference proteome</keyword>